<dbReference type="PANTHER" id="PTHR11560">
    <property type="entry name" value="39S RIBOSOMAL PROTEIN L10, MITOCHONDRIAL"/>
    <property type="match status" value="1"/>
</dbReference>
<organism evidence="4 5">
    <name type="scientific">Ladona fulva</name>
    <name type="common">Scarce chaser dragonfly</name>
    <name type="synonym">Libellula fulva</name>
    <dbReference type="NCBI Taxonomy" id="123851"/>
    <lineage>
        <taxon>Eukaryota</taxon>
        <taxon>Metazoa</taxon>
        <taxon>Ecdysozoa</taxon>
        <taxon>Arthropoda</taxon>
        <taxon>Hexapoda</taxon>
        <taxon>Insecta</taxon>
        <taxon>Pterygota</taxon>
        <taxon>Palaeoptera</taxon>
        <taxon>Odonata</taxon>
        <taxon>Epiprocta</taxon>
        <taxon>Anisoptera</taxon>
        <taxon>Libelluloidea</taxon>
        <taxon>Libellulidae</taxon>
        <taxon>Ladona</taxon>
    </lineage>
</organism>
<evidence type="ECO:0000256" key="1">
    <source>
        <dbReference type="ARBA" id="ARBA00008889"/>
    </source>
</evidence>
<evidence type="ECO:0000313" key="4">
    <source>
        <dbReference type="EMBL" id="KAG8231920.1"/>
    </source>
</evidence>
<proteinExistence type="inferred from homology"/>
<keyword evidence="5" id="KW-1185">Reference proteome</keyword>
<dbReference type="InterPro" id="IPR047865">
    <property type="entry name" value="Ribosomal_uL10_bac_type"/>
</dbReference>
<protein>
    <recommendedName>
        <fullName evidence="2">Large ribosomal subunit protein uL10m</fullName>
    </recommendedName>
    <alternativeName>
        <fullName evidence="3">39S ribosomal protein L10, mitochondrial</fullName>
    </alternativeName>
</protein>
<dbReference type="OrthoDB" id="360689at2759"/>
<reference evidence="4" key="1">
    <citation type="submission" date="2013-04" db="EMBL/GenBank/DDBJ databases">
        <authorList>
            <person name="Qu J."/>
            <person name="Murali S.C."/>
            <person name="Bandaranaike D."/>
            <person name="Bellair M."/>
            <person name="Blankenburg K."/>
            <person name="Chao H."/>
            <person name="Dinh H."/>
            <person name="Doddapaneni H."/>
            <person name="Downs B."/>
            <person name="Dugan-Rocha S."/>
            <person name="Elkadiri S."/>
            <person name="Gnanaolivu R.D."/>
            <person name="Hernandez B."/>
            <person name="Javaid M."/>
            <person name="Jayaseelan J.C."/>
            <person name="Lee S."/>
            <person name="Li M."/>
            <person name="Ming W."/>
            <person name="Munidasa M."/>
            <person name="Muniz J."/>
            <person name="Nguyen L."/>
            <person name="Ongeri F."/>
            <person name="Osuji N."/>
            <person name="Pu L.-L."/>
            <person name="Puazo M."/>
            <person name="Qu C."/>
            <person name="Quiroz J."/>
            <person name="Raj R."/>
            <person name="Weissenberger G."/>
            <person name="Xin Y."/>
            <person name="Zou X."/>
            <person name="Han Y."/>
            <person name="Richards S."/>
            <person name="Worley K."/>
            <person name="Muzny D."/>
            <person name="Gibbs R."/>
        </authorList>
    </citation>
    <scope>NUCLEOTIDE SEQUENCE</scope>
    <source>
        <strain evidence="4">Sampled in the wild</strain>
    </source>
</reference>
<sequence>MASPLRKAILVPWIPEVQIVRFRNKINIGRPAQPHYRRAKVLKICTPTFYEPLKITRPMPDLCMKPVEIVKKKEREDNPYGDIIAKELYKRTSQAKFVGFLHCNPVSAYEEFKVKVALKKHDASLKVYGRDIAERAYLGTFYEPALCLLHSHSALIFGDDPNPKTIANLLQTVRRTPSYLLLAAIIDNRMLDRKELETYSKLSDLTTVRSQLVATLTSACGGQLAHLLNSHQSTLVQHLDQHINQQGSSANAEEDTKSSS</sequence>
<reference evidence="4" key="2">
    <citation type="submission" date="2017-10" db="EMBL/GenBank/DDBJ databases">
        <title>Ladona fulva Genome sequencing and assembly.</title>
        <authorList>
            <person name="Murali S."/>
            <person name="Richards S."/>
            <person name="Bandaranaike D."/>
            <person name="Bellair M."/>
            <person name="Blankenburg K."/>
            <person name="Chao H."/>
            <person name="Dinh H."/>
            <person name="Doddapaneni H."/>
            <person name="Dugan-Rocha S."/>
            <person name="Elkadiri S."/>
            <person name="Gnanaolivu R."/>
            <person name="Hernandez B."/>
            <person name="Skinner E."/>
            <person name="Javaid M."/>
            <person name="Lee S."/>
            <person name="Li M."/>
            <person name="Ming W."/>
            <person name="Munidasa M."/>
            <person name="Muniz J."/>
            <person name="Nguyen L."/>
            <person name="Hughes D."/>
            <person name="Osuji N."/>
            <person name="Pu L.-L."/>
            <person name="Puazo M."/>
            <person name="Qu C."/>
            <person name="Quiroz J."/>
            <person name="Raj R."/>
            <person name="Weissenberger G."/>
            <person name="Xin Y."/>
            <person name="Zou X."/>
            <person name="Han Y."/>
            <person name="Worley K."/>
            <person name="Muzny D."/>
            <person name="Gibbs R."/>
        </authorList>
    </citation>
    <scope>NUCLEOTIDE SEQUENCE</scope>
    <source>
        <strain evidence="4">Sampled in the wild</strain>
    </source>
</reference>
<dbReference type="SUPFAM" id="SSF160369">
    <property type="entry name" value="Ribosomal protein L10-like"/>
    <property type="match status" value="1"/>
</dbReference>
<comment type="similarity">
    <text evidence="1">Belongs to the universal ribosomal protein uL10 family.</text>
</comment>
<evidence type="ECO:0000256" key="3">
    <source>
        <dbReference type="ARBA" id="ARBA00035716"/>
    </source>
</evidence>
<dbReference type="InterPro" id="IPR043141">
    <property type="entry name" value="Ribosomal_uL10-like_sf"/>
</dbReference>
<evidence type="ECO:0000313" key="5">
    <source>
        <dbReference type="Proteomes" id="UP000792457"/>
    </source>
</evidence>
<evidence type="ECO:0000256" key="2">
    <source>
        <dbReference type="ARBA" id="ARBA00035707"/>
    </source>
</evidence>
<accession>A0A8K0P162</accession>
<dbReference type="EMBL" id="KZ308583">
    <property type="protein sequence ID" value="KAG8231920.1"/>
    <property type="molecule type" value="Genomic_DNA"/>
</dbReference>
<name>A0A8K0P162_LADFU</name>
<dbReference type="Gene3D" id="3.30.70.1730">
    <property type="match status" value="1"/>
</dbReference>
<dbReference type="Proteomes" id="UP000792457">
    <property type="component" value="Unassembled WGS sequence"/>
</dbReference>
<dbReference type="AlphaFoldDB" id="A0A8K0P162"/>
<gene>
    <name evidence="4" type="ORF">J437_LFUL011389</name>
</gene>
<comment type="caution">
    <text evidence="4">The sequence shown here is derived from an EMBL/GenBank/DDBJ whole genome shotgun (WGS) entry which is preliminary data.</text>
</comment>